<reference evidence="4" key="1">
    <citation type="submission" date="2025-08" db="UniProtKB">
        <authorList>
            <consortium name="RefSeq"/>
        </authorList>
    </citation>
    <scope>IDENTIFICATION</scope>
</reference>
<keyword evidence="3" id="KW-1185">Reference proteome</keyword>
<keyword evidence="1" id="KW-0433">Leucine-rich repeat</keyword>
<dbReference type="PRINTS" id="PR00019">
    <property type="entry name" value="LEURICHRPT"/>
</dbReference>
<dbReference type="Gene3D" id="3.80.10.10">
    <property type="entry name" value="Ribonuclease Inhibitor"/>
    <property type="match status" value="1"/>
</dbReference>
<dbReference type="InterPro" id="IPR032675">
    <property type="entry name" value="LRR_dom_sf"/>
</dbReference>
<proteinExistence type="predicted"/>
<protein>
    <submittedName>
        <fullName evidence="4">Leucine-rich repeat and guanylate kinase domain-containing protein-like</fullName>
    </submittedName>
</protein>
<feature type="non-terminal residue" evidence="4">
    <location>
        <position position="92"/>
    </location>
</feature>
<gene>
    <name evidence="4" type="primary">LOC113428920</name>
</gene>
<dbReference type="SUPFAM" id="SSF52058">
    <property type="entry name" value="L domain-like"/>
    <property type="match status" value="1"/>
</dbReference>
<dbReference type="KEGG" id="nss:113428920"/>
<name>A0A6J1W4A0_9SAUR</name>
<evidence type="ECO:0000313" key="4">
    <source>
        <dbReference type="RefSeq" id="XP_026547229.1"/>
    </source>
</evidence>
<dbReference type="RefSeq" id="XP_026547229.1">
    <property type="nucleotide sequence ID" value="XM_026691444.1"/>
</dbReference>
<dbReference type="PROSITE" id="PS51450">
    <property type="entry name" value="LRR"/>
    <property type="match status" value="1"/>
</dbReference>
<dbReference type="InterPro" id="IPR025875">
    <property type="entry name" value="Leu-rich_rpt_4"/>
</dbReference>
<keyword evidence="2" id="KW-0677">Repeat</keyword>
<dbReference type="Pfam" id="PF12799">
    <property type="entry name" value="LRR_4"/>
    <property type="match status" value="1"/>
</dbReference>
<evidence type="ECO:0000256" key="1">
    <source>
        <dbReference type="ARBA" id="ARBA00022614"/>
    </source>
</evidence>
<dbReference type="Proteomes" id="UP000504612">
    <property type="component" value="Unplaced"/>
</dbReference>
<sequence>MLNEATIAEALHTLGRSASGMERVYLHLSLSDRLLSDVHVLSRYIHLEKLDLSYNKISDLSFISYMPYLLELDVSHNALTTYFDFRPPKNLQ</sequence>
<evidence type="ECO:0000313" key="3">
    <source>
        <dbReference type="Proteomes" id="UP000504612"/>
    </source>
</evidence>
<accession>A0A6J1W4A0</accession>
<dbReference type="InterPro" id="IPR001611">
    <property type="entry name" value="Leu-rich_rpt"/>
</dbReference>
<organism evidence="3 4">
    <name type="scientific">Notechis scutatus</name>
    <name type="common">mainland tiger snake</name>
    <dbReference type="NCBI Taxonomy" id="8663"/>
    <lineage>
        <taxon>Eukaryota</taxon>
        <taxon>Metazoa</taxon>
        <taxon>Chordata</taxon>
        <taxon>Craniata</taxon>
        <taxon>Vertebrata</taxon>
        <taxon>Euteleostomi</taxon>
        <taxon>Lepidosauria</taxon>
        <taxon>Squamata</taxon>
        <taxon>Bifurcata</taxon>
        <taxon>Unidentata</taxon>
        <taxon>Episquamata</taxon>
        <taxon>Toxicofera</taxon>
        <taxon>Serpentes</taxon>
        <taxon>Colubroidea</taxon>
        <taxon>Elapidae</taxon>
        <taxon>Hydrophiinae</taxon>
        <taxon>Notechis</taxon>
    </lineage>
</organism>
<evidence type="ECO:0000256" key="2">
    <source>
        <dbReference type="ARBA" id="ARBA00022737"/>
    </source>
</evidence>
<dbReference type="AlphaFoldDB" id="A0A6J1W4A0"/>
<dbReference type="GeneID" id="113428920"/>